<gene>
    <name evidence="8" type="primary">ihfA</name>
    <name evidence="8" type="synonym">himA</name>
    <name evidence="10" type="ORF">SAMN02745824_0935</name>
</gene>
<evidence type="ECO:0000256" key="7">
    <source>
        <dbReference type="ARBA" id="ARBA00023172"/>
    </source>
</evidence>
<dbReference type="GO" id="GO:0005829">
    <property type="term" value="C:cytosol"/>
    <property type="evidence" value="ECO:0007669"/>
    <property type="project" value="TreeGrafter"/>
</dbReference>
<sequence length="153" mass="16670">MSGTVADSESGAVDAVIVTAYPAKRAKSTVKIYKFESLPYIKSKIFNLLLGDIYMNFSSTLTRADLADTMNRQVGLSRADSAVMVESILDFMIEALVSGENVKISGFGTFVLRDKGERTGRNPKTGVEVPIAPRRVLTFRASQTMRDRIIAAG</sequence>
<evidence type="ECO:0000256" key="9">
    <source>
        <dbReference type="RuleBase" id="RU003939"/>
    </source>
</evidence>
<keyword evidence="3 8" id="KW-0810">Translation regulation</keyword>
<dbReference type="InterPro" id="IPR000119">
    <property type="entry name" value="Hist_DNA-bd"/>
</dbReference>
<dbReference type="SUPFAM" id="SSF47729">
    <property type="entry name" value="IHF-like DNA-binding proteins"/>
    <property type="match status" value="1"/>
</dbReference>
<dbReference type="SMART" id="SM00411">
    <property type="entry name" value="BHL"/>
    <property type="match status" value="1"/>
</dbReference>
<name>A0A1N6CT86_9SPHN</name>
<dbReference type="Pfam" id="PF00216">
    <property type="entry name" value="Bac_DNA_binding"/>
    <property type="match status" value="1"/>
</dbReference>
<keyword evidence="11" id="KW-1185">Reference proteome</keyword>
<dbReference type="GO" id="GO:0006310">
    <property type="term" value="P:DNA recombination"/>
    <property type="evidence" value="ECO:0007669"/>
    <property type="project" value="UniProtKB-UniRule"/>
</dbReference>
<dbReference type="Proteomes" id="UP000185192">
    <property type="component" value="Unassembled WGS sequence"/>
</dbReference>
<keyword evidence="4 8" id="KW-0805">Transcription regulation</keyword>
<evidence type="ECO:0000256" key="3">
    <source>
        <dbReference type="ARBA" id="ARBA00022845"/>
    </source>
</evidence>
<evidence type="ECO:0000313" key="10">
    <source>
        <dbReference type="EMBL" id="SIN61679.1"/>
    </source>
</evidence>
<evidence type="ECO:0000313" key="11">
    <source>
        <dbReference type="Proteomes" id="UP000185192"/>
    </source>
</evidence>
<dbReference type="GO" id="GO:0006417">
    <property type="term" value="P:regulation of translation"/>
    <property type="evidence" value="ECO:0007669"/>
    <property type="project" value="UniProtKB-UniRule"/>
</dbReference>
<dbReference type="InterPro" id="IPR005684">
    <property type="entry name" value="IHF_alpha"/>
</dbReference>
<organism evidence="10 11">
    <name type="scientific">Parasphingorhabdus marina DSM 22363</name>
    <dbReference type="NCBI Taxonomy" id="1123272"/>
    <lineage>
        <taxon>Bacteria</taxon>
        <taxon>Pseudomonadati</taxon>
        <taxon>Pseudomonadota</taxon>
        <taxon>Alphaproteobacteria</taxon>
        <taxon>Sphingomonadales</taxon>
        <taxon>Sphingomonadaceae</taxon>
        <taxon>Parasphingorhabdus</taxon>
    </lineage>
</organism>
<dbReference type="InterPro" id="IPR010992">
    <property type="entry name" value="IHF-like_DNA-bd_dom_sf"/>
</dbReference>
<dbReference type="GO" id="GO:0006355">
    <property type="term" value="P:regulation of DNA-templated transcription"/>
    <property type="evidence" value="ECO:0007669"/>
    <property type="project" value="UniProtKB-UniRule"/>
</dbReference>
<protein>
    <recommendedName>
        <fullName evidence="2 8">Integration host factor subunit alpha</fullName>
        <shortName evidence="8">IHF-alpha</shortName>
    </recommendedName>
</protein>
<keyword evidence="6 8" id="KW-0804">Transcription</keyword>
<evidence type="ECO:0000256" key="4">
    <source>
        <dbReference type="ARBA" id="ARBA00023015"/>
    </source>
</evidence>
<evidence type="ECO:0000256" key="5">
    <source>
        <dbReference type="ARBA" id="ARBA00023125"/>
    </source>
</evidence>
<dbReference type="InterPro" id="IPR020816">
    <property type="entry name" value="Histone-like_DNA-bd_CS"/>
</dbReference>
<dbReference type="Gene3D" id="4.10.520.10">
    <property type="entry name" value="IHF-like DNA-binding proteins"/>
    <property type="match status" value="1"/>
</dbReference>
<dbReference type="HAMAP" id="MF_00380">
    <property type="entry name" value="IHF_alpha"/>
    <property type="match status" value="1"/>
</dbReference>
<evidence type="ECO:0000256" key="6">
    <source>
        <dbReference type="ARBA" id="ARBA00023163"/>
    </source>
</evidence>
<dbReference type="AlphaFoldDB" id="A0A1N6CT86"/>
<dbReference type="PANTHER" id="PTHR33175">
    <property type="entry name" value="DNA-BINDING PROTEIN HU"/>
    <property type="match status" value="1"/>
</dbReference>
<dbReference type="NCBIfam" id="NF001401">
    <property type="entry name" value="PRK00285.1"/>
    <property type="match status" value="1"/>
</dbReference>
<dbReference type="GO" id="GO:0003677">
    <property type="term" value="F:DNA binding"/>
    <property type="evidence" value="ECO:0007669"/>
    <property type="project" value="UniProtKB-UniRule"/>
</dbReference>
<dbReference type="PRINTS" id="PR01727">
    <property type="entry name" value="DNABINDINGHU"/>
</dbReference>
<keyword evidence="7 8" id="KW-0233">DNA recombination</keyword>
<comment type="function">
    <text evidence="8">This protein is one of the two subunits of integration host factor, a specific DNA-binding protein that functions in genetic recombination as well as in transcriptional and translational control.</text>
</comment>
<reference evidence="11" key="1">
    <citation type="submission" date="2016-11" db="EMBL/GenBank/DDBJ databases">
        <authorList>
            <person name="Varghese N."/>
            <person name="Submissions S."/>
        </authorList>
    </citation>
    <scope>NUCLEOTIDE SEQUENCE [LARGE SCALE GENOMIC DNA]</scope>
    <source>
        <strain evidence="11">DSM 22363</strain>
    </source>
</reference>
<proteinExistence type="inferred from homology"/>
<evidence type="ECO:0000256" key="8">
    <source>
        <dbReference type="HAMAP-Rule" id="MF_00380"/>
    </source>
</evidence>
<dbReference type="EMBL" id="FSQW01000001">
    <property type="protein sequence ID" value="SIN61679.1"/>
    <property type="molecule type" value="Genomic_DNA"/>
</dbReference>
<dbReference type="GO" id="GO:0030527">
    <property type="term" value="F:structural constituent of chromatin"/>
    <property type="evidence" value="ECO:0007669"/>
    <property type="project" value="InterPro"/>
</dbReference>
<accession>A0A1N6CT86</accession>
<dbReference type="GO" id="GO:0009893">
    <property type="term" value="P:positive regulation of metabolic process"/>
    <property type="evidence" value="ECO:0007669"/>
    <property type="project" value="UniProtKB-ARBA"/>
</dbReference>
<evidence type="ECO:0000256" key="1">
    <source>
        <dbReference type="ARBA" id="ARBA00010529"/>
    </source>
</evidence>
<keyword evidence="5 8" id="KW-0238">DNA-binding</keyword>
<comment type="subunit">
    <text evidence="8">Heterodimer of an alpha and a beta chain.</text>
</comment>
<evidence type="ECO:0000256" key="2">
    <source>
        <dbReference type="ARBA" id="ARBA00018329"/>
    </source>
</evidence>
<comment type="similarity">
    <text evidence="1 8 9">Belongs to the bacterial histone-like protein family.</text>
</comment>
<dbReference type="STRING" id="1123272.SAMN02745824_0935"/>
<dbReference type="PROSITE" id="PS00045">
    <property type="entry name" value="HISTONE_LIKE"/>
    <property type="match status" value="1"/>
</dbReference>
<dbReference type="PANTHER" id="PTHR33175:SF2">
    <property type="entry name" value="INTEGRATION HOST FACTOR SUBUNIT ALPHA"/>
    <property type="match status" value="1"/>
</dbReference>
<dbReference type="CDD" id="cd13835">
    <property type="entry name" value="IHF_A"/>
    <property type="match status" value="1"/>
</dbReference>